<dbReference type="EMBL" id="AP025739">
    <property type="protein sequence ID" value="BDI29970.1"/>
    <property type="molecule type" value="Genomic_DNA"/>
</dbReference>
<gene>
    <name evidence="2" type="ORF">CCAX7_20210</name>
</gene>
<evidence type="ECO:0000313" key="3">
    <source>
        <dbReference type="Proteomes" id="UP000287394"/>
    </source>
</evidence>
<feature type="domain" description="PPi-type phosphoenolpyruvate carboxykinase lobe 2" evidence="1">
    <location>
        <begin position="519"/>
        <end position="626"/>
    </location>
</feature>
<evidence type="ECO:0000313" key="2">
    <source>
        <dbReference type="EMBL" id="BDI29970.1"/>
    </source>
</evidence>
<protein>
    <recommendedName>
        <fullName evidence="1">PPi-type phosphoenolpyruvate carboxykinase lobe 2 domain-containing protein</fullName>
    </recommendedName>
</protein>
<proteinExistence type="predicted"/>
<dbReference type="Pfam" id="PF26300">
    <property type="entry name" value="PEPCK_PPi_lobe_2"/>
    <property type="match status" value="1"/>
</dbReference>
<dbReference type="Proteomes" id="UP000287394">
    <property type="component" value="Chromosome"/>
</dbReference>
<dbReference type="OrthoDB" id="366044at2"/>
<reference evidence="2 3" key="1">
    <citation type="journal article" date="2019" name="Int. J. Syst. Evol. Microbiol.">
        <title>Capsulimonas corticalis gen. nov., sp. nov., an aerobic capsulated bacterium, of a novel bacterial order, Capsulimonadales ord. nov., of the class Armatimonadia of the phylum Armatimonadetes.</title>
        <authorList>
            <person name="Li J."/>
            <person name="Kudo C."/>
            <person name="Tonouchi A."/>
        </authorList>
    </citation>
    <scope>NUCLEOTIDE SEQUENCE [LARGE SCALE GENOMIC DNA]</scope>
    <source>
        <strain evidence="2 3">AX-7</strain>
    </source>
</reference>
<keyword evidence="3" id="KW-1185">Reference proteome</keyword>
<dbReference type="InterPro" id="IPR058710">
    <property type="entry name" value="PEPCK_lobe_2"/>
</dbReference>
<organism evidence="2 3">
    <name type="scientific">Capsulimonas corticalis</name>
    <dbReference type="NCBI Taxonomy" id="2219043"/>
    <lineage>
        <taxon>Bacteria</taxon>
        <taxon>Bacillati</taxon>
        <taxon>Armatimonadota</taxon>
        <taxon>Armatimonadia</taxon>
        <taxon>Capsulimonadales</taxon>
        <taxon>Capsulimonadaceae</taxon>
        <taxon>Capsulimonas</taxon>
    </lineage>
</organism>
<sequence>MHRTHEPGQEAPPASRNGAHPNHEGISARRQERIDYITLKLQVAGERSGAVGVPREVVAHLRERVRLSYGEQSPLTARVQKFLDRYLSDLELKRPITLPGLGEKFVLDRSGMASELSLPERGDLFESNIVSSYRLLNDQGALHNPKSDRRTTQGVFHVAEGGLPIPEDKSAVPKETFVRLLASALNPPSDLLRLPFTADDVVGVETFVSLMLRPIVAPSVPGVSPERKMEVMFLAPGNLTSNLDFVERIFGNAGDPHLPENDAGLDIEHWTGHTGYIILAPHLPTLTKKSLGLPHVSEATDRQKRDRMCWENEEDRYNNGDAFKVTARDAEGVMLTVIADNYYGYCKKEVKTQISFAANLLGMVEEEHAGGAIVYPQYDLGRTFRVSTHLPRTEHSYDDVVELYGETIDVYPQGYAIDREYSDLIYVPEDVTIDLDSQTVRWESAGAPQSLPLDPKKTYMVPSGFKVRLEKDSDSGQWRLIGASSEGTFCHKPSTVSGGGKSEISKSISDAIVHGPLFIADFEKDMDAVAELLARSYGDRFRSGPEANSRPILSPERSLGSVIKLFTRSRRLYTDEYNAWLDTIPYPIKRLVYAVKRLYQPEMGDNWREHFSVDVVNGSPGNELRFHDEKLVIHSMRVGFTEDGKWRMFTLRSDFVPAAKLQQEDDISASIVVPSARLAGLNPKYAGQTSYKLIQNAERRFFQRPDDAIHRGYDKFTEAHFAQPDNFFSNFAPLTGAEASAMLAAPITFAQFTPPMQAVIEQAAGKSGYFVSSANPRIVDGKPTKNPRYLQMRPDLIDQWPVYLSARGARLHRKLPVENPVHTPVNAVLPGRRLNPPDAVAGIRSLSVYNPIHYQETPELFMELISSLTGKSPSTTGAGSEGALTKGPFNALPPIIDLNNAFVSHVLTGVECFVTAAGYVGPHYRVDHDVSLLIPEVWSRMDVAERDPKYLIENNFLEKCDDFEYEGRTVQASRLGYRITAHFARTFFGIVFDNPNNVFTPEMLRPETQDLASVVDGVDNIVETQKLIAENYFADGSVEHACPPLKALLHIMRDGEYEGRTVQDPTIRAMFTRDSLLRSNWYHERLLAQQAKDARLWESHLGALQTFLDQANPLDAALSSATAARLEDATATLALIESTQYLEDLRGSLGVDPFVRATG</sequence>
<dbReference type="KEGG" id="ccot:CCAX7_20210"/>
<name>A0A402D2L1_9BACT</name>
<evidence type="ECO:0000259" key="1">
    <source>
        <dbReference type="Pfam" id="PF26300"/>
    </source>
</evidence>
<dbReference type="RefSeq" id="WP_119323723.1">
    <property type="nucleotide sequence ID" value="NZ_AP025739.1"/>
</dbReference>
<accession>A0A402D2L1</accession>
<dbReference type="AlphaFoldDB" id="A0A402D2L1"/>